<name>A0A6J6P9K1_9ZZZZ</name>
<accession>A0A6J6P9K1</accession>
<dbReference type="AlphaFoldDB" id="A0A6J6P9K1"/>
<evidence type="ECO:0000256" key="4">
    <source>
        <dbReference type="ARBA" id="ARBA00022989"/>
    </source>
</evidence>
<reference evidence="7" key="1">
    <citation type="submission" date="2020-05" db="EMBL/GenBank/DDBJ databases">
        <authorList>
            <person name="Chiriac C."/>
            <person name="Salcher M."/>
            <person name="Ghai R."/>
            <person name="Kavagutti S V."/>
        </authorList>
    </citation>
    <scope>NUCLEOTIDE SEQUENCE</scope>
</reference>
<feature type="transmembrane region" description="Helical" evidence="6">
    <location>
        <begin position="226"/>
        <end position="245"/>
    </location>
</feature>
<dbReference type="EMBL" id="CAEZXV010000006">
    <property type="protein sequence ID" value="CAB4693218.1"/>
    <property type="molecule type" value="Genomic_DNA"/>
</dbReference>
<evidence type="ECO:0000256" key="3">
    <source>
        <dbReference type="ARBA" id="ARBA00022692"/>
    </source>
</evidence>
<dbReference type="InterPro" id="IPR019108">
    <property type="entry name" value="Caa3_assmbl_CtaG-rel"/>
</dbReference>
<dbReference type="Pfam" id="PF09678">
    <property type="entry name" value="Caa3_CtaG"/>
    <property type="match status" value="1"/>
</dbReference>
<evidence type="ECO:0000256" key="2">
    <source>
        <dbReference type="ARBA" id="ARBA00022475"/>
    </source>
</evidence>
<evidence type="ECO:0000256" key="1">
    <source>
        <dbReference type="ARBA" id="ARBA00004651"/>
    </source>
</evidence>
<organism evidence="7">
    <name type="scientific">freshwater metagenome</name>
    <dbReference type="NCBI Taxonomy" id="449393"/>
    <lineage>
        <taxon>unclassified sequences</taxon>
        <taxon>metagenomes</taxon>
        <taxon>ecological metagenomes</taxon>
    </lineage>
</organism>
<protein>
    <submittedName>
        <fullName evidence="7">Unannotated protein</fullName>
    </submittedName>
</protein>
<feature type="transmembrane region" description="Helical" evidence="6">
    <location>
        <begin position="149"/>
        <end position="165"/>
    </location>
</feature>
<evidence type="ECO:0000313" key="7">
    <source>
        <dbReference type="EMBL" id="CAB4693218.1"/>
    </source>
</evidence>
<feature type="transmembrane region" description="Helical" evidence="6">
    <location>
        <begin position="119"/>
        <end position="137"/>
    </location>
</feature>
<feature type="transmembrane region" description="Helical" evidence="6">
    <location>
        <begin position="6"/>
        <end position="24"/>
    </location>
</feature>
<evidence type="ECO:0000256" key="5">
    <source>
        <dbReference type="ARBA" id="ARBA00023136"/>
    </source>
</evidence>
<keyword evidence="2" id="KW-1003">Cell membrane</keyword>
<sequence>MSLSPFWDLFFGAALITKAIWYFYERPTNHGVSKLRQLSFYLGMFLAFILLVGPIAHLAITKFWLHMVQHVGLMMLISPLIVLGSPIKVLVNSRDLRVKKIIVGIGRNILVRQLFRPEVGFLIFLTILILTHFSPLADAGMINPNIHEFELILFLVGGFIYYYPVMSGNPQPFTVPYAARVLSLFAMMLPETMTGFFLYSGNKLLHDVPMKMSDMNGIADQHRGGAIMWAMGMLIDAIWISMAAYEWIANEKRIADAND</sequence>
<feature type="transmembrane region" description="Helical" evidence="6">
    <location>
        <begin position="177"/>
        <end position="199"/>
    </location>
</feature>
<keyword evidence="3 6" id="KW-0812">Transmembrane</keyword>
<evidence type="ECO:0000256" key="6">
    <source>
        <dbReference type="SAM" id="Phobius"/>
    </source>
</evidence>
<proteinExistence type="predicted"/>
<feature type="transmembrane region" description="Helical" evidence="6">
    <location>
        <begin position="71"/>
        <end position="91"/>
    </location>
</feature>
<feature type="transmembrane region" description="Helical" evidence="6">
    <location>
        <begin position="45"/>
        <end position="65"/>
    </location>
</feature>
<gene>
    <name evidence="7" type="ORF">UFOPK2598_00174</name>
</gene>
<dbReference type="GO" id="GO:0005886">
    <property type="term" value="C:plasma membrane"/>
    <property type="evidence" value="ECO:0007669"/>
    <property type="project" value="UniProtKB-SubCell"/>
</dbReference>
<keyword evidence="4 6" id="KW-1133">Transmembrane helix</keyword>
<comment type="subcellular location">
    <subcellularLocation>
        <location evidence="1">Cell membrane</location>
        <topology evidence="1">Multi-pass membrane protein</topology>
    </subcellularLocation>
</comment>
<keyword evidence="5 6" id="KW-0472">Membrane</keyword>